<dbReference type="Pfam" id="PF00378">
    <property type="entry name" value="ECH_1"/>
    <property type="match status" value="1"/>
</dbReference>
<dbReference type="PANTHER" id="PTHR11941">
    <property type="entry name" value="ENOYL-COA HYDRATASE-RELATED"/>
    <property type="match status" value="1"/>
</dbReference>
<keyword evidence="3" id="KW-0413">Isomerase</keyword>
<dbReference type="Proteomes" id="UP000308037">
    <property type="component" value="Unassembled WGS sequence"/>
</dbReference>
<evidence type="ECO:0000313" key="4">
    <source>
        <dbReference type="Proteomes" id="UP000308037"/>
    </source>
</evidence>
<comment type="similarity">
    <text evidence="1 2">Belongs to the enoyl-CoA hydratase/isomerase family.</text>
</comment>
<dbReference type="PROSITE" id="PS00166">
    <property type="entry name" value="ENOYL_COA_HYDRATASE"/>
    <property type="match status" value="1"/>
</dbReference>
<dbReference type="RefSeq" id="WP_137276104.1">
    <property type="nucleotide sequence ID" value="NZ_QKNX01000002.1"/>
</dbReference>
<name>A0A4U5JE96_9EURY</name>
<comment type="caution">
    <text evidence="3">The sequence shown here is derived from an EMBL/GenBank/DDBJ whole genome shotgun (WGS) entry which is preliminary data.</text>
</comment>
<evidence type="ECO:0000313" key="3">
    <source>
        <dbReference type="EMBL" id="TKR26188.1"/>
    </source>
</evidence>
<evidence type="ECO:0000256" key="2">
    <source>
        <dbReference type="RuleBase" id="RU003707"/>
    </source>
</evidence>
<sequence>MAAEYDKVSVEYSDDRTICYIRIDNEEKNNVLDLEAILDLNEALRTADRDDEVDGIILGSVGDIFCSGADLSEIAGSDLETGTRWLNAYYDNLEVLKDTGKPTIAAVTGPCVAGGQELIMGCDLIVAGESSKFGQPEVLVGSTAGSGGLQMLPLMVGERRAREILLTGRLIDGQEAYDIGLINRLVDDGDVEDEATELMLDVVENSSPQAYRVMKSIMKQWSNIAMLGWESQRELTASVWRSKEFQERAEAFMAKEEAEQLPFMGSSPDRDNA</sequence>
<dbReference type="PANTHER" id="PTHR11941:SF54">
    <property type="entry name" value="ENOYL-COA HYDRATASE, MITOCHONDRIAL"/>
    <property type="match status" value="1"/>
</dbReference>
<protein>
    <submittedName>
        <fullName evidence="3">Enoyl-CoA hydratase/isomerase family protein</fullName>
    </submittedName>
</protein>
<accession>A0A4U5JE96</accession>
<dbReference type="GO" id="GO:0006635">
    <property type="term" value="P:fatty acid beta-oxidation"/>
    <property type="evidence" value="ECO:0007669"/>
    <property type="project" value="TreeGrafter"/>
</dbReference>
<organism evidence="3 4">
    <name type="scientific">Natronomonas salsuginis</name>
    <dbReference type="NCBI Taxonomy" id="2217661"/>
    <lineage>
        <taxon>Archaea</taxon>
        <taxon>Methanobacteriati</taxon>
        <taxon>Methanobacteriota</taxon>
        <taxon>Stenosarchaea group</taxon>
        <taxon>Halobacteria</taxon>
        <taxon>Halobacteriales</taxon>
        <taxon>Natronomonadaceae</taxon>
        <taxon>Natronomonas</taxon>
    </lineage>
</organism>
<dbReference type="InterPro" id="IPR001753">
    <property type="entry name" value="Enoyl-CoA_hydra/iso"/>
</dbReference>
<dbReference type="AlphaFoldDB" id="A0A4U5JE96"/>
<dbReference type="EMBL" id="QKNX01000002">
    <property type="protein sequence ID" value="TKR26188.1"/>
    <property type="molecule type" value="Genomic_DNA"/>
</dbReference>
<proteinExistence type="inferred from homology"/>
<dbReference type="CDD" id="cd06558">
    <property type="entry name" value="crotonase-like"/>
    <property type="match status" value="1"/>
</dbReference>
<reference evidence="3 4" key="1">
    <citation type="submission" date="2019-04" db="EMBL/GenBank/DDBJ databases">
        <title>Natronomonas sp. F20-122 a newhaloarchaeon isolated from a saline saltern of Isla Bacuta, Huelva, Spain.</title>
        <authorList>
            <person name="Duran-Viseras A."/>
            <person name="Sanchez-Porro C."/>
            <person name="Ventosa A."/>
        </authorList>
    </citation>
    <scope>NUCLEOTIDE SEQUENCE [LARGE SCALE GENOMIC DNA]</scope>
    <source>
        <strain evidence="3 4">F20-122</strain>
    </source>
</reference>
<dbReference type="SUPFAM" id="SSF52096">
    <property type="entry name" value="ClpP/crotonase"/>
    <property type="match status" value="1"/>
</dbReference>
<gene>
    <name evidence="3" type="ORF">DM868_06755</name>
</gene>
<evidence type="ECO:0000256" key="1">
    <source>
        <dbReference type="ARBA" id="ARBA00005254"/>
    </source>
</evidence>
<dbReference type="Gene3D" id="3.90.226.10">
    <property type="entry name" value="2-enoyl-CoA Hydratase, Chain A, domain 1"/>
    <property type="match status" value="1"/>
</dbReference>
<dbReference type="GO" id="GO:0016853">
    <property type="term" value="F:isomerase activity"/>
    <property type="evidence" value="ECO:0007669"/>
    <property type="project" value="UniProtKB-KW"/>
</dbReference>
<dbReference type="InterPro" id="IPR018376">
    <property type="entry name" value="Enoyl-CoA_hyd/isom_CS"/>
</dbReference>
<dbReference type="InterPro" id="IPR029045">
    <property type="entry name" value="ClpP/crotonase-like_dom_sf"/>
</dbReference>
<keyword evidence="4" id="KW-1185">Reference proteome</keyword>
<dbReference type="OrthoDB" id="27846at2157"/>